<accession>A0A1T4M236</accession>
<dbReference type="AlphaFoldDB" id="A0A1T4M236"/>
<name>A0A1T4M236_9FIRM</name>
<dbReference type="EMBL" id="FUWY01000002">
    <property type="protein sequence ID" value="SJZ60956.1"/>
    <property type="molecule type" value="Genomic_DNA"/>
</dbReference>
<feature type="transmembrane region" description="Helical" evidence="1">
    <location>
        <begin position="6"/>
        <end position="29"/>
    </location>
</feature>
<keyword evidence="1" id="KW-1133">Transmembrane helix</keyword>
<dbReference type="Proteomes" id="UP000243297">
    <property type="component" value="Unassembled WGS sequence"/>
</dbReference>
<evidence type="ECO:0000313" key="3">
    <source>
        <dbReference type="Proteomes" id="UP000243297"/>
    </source>
</evidence>
<proteinExistence type="predicted"/>
<dbReference type="STRING" id="118967.SAMN02745191_1150"/>
<evidence type="ECO:0000313" key="2">
    <source>
        <dbReference type="EMBL" id="SJZ60956.1"/>
    </source>
</evidence>
<reference evidence="3" key="1">
    <citation type="submission" date="2017-02" db="EMBL/GenBank/DDBJ databases">
        <authorList>
            <person name="Varghese N."/>
            <person name="Submissions S."/>
        </authorList>
    </citation>
    <scope>NUCLEOTIDE SEQUENCE [LARGE SCALE GENOMIC DNA]</scope>
    <source>
        <strain evidence="3">ATCC 25662</strain>
    </source>
</reference>
<feature type="transmembrane region" description="Helical" evidence="1">
    <location>
        <begin position="82"/>
        <end position="105"/>
    </location>
</feature>
<keyword evidence="1" id="KW-0812">Transmembrane</keyword>
<dbReference type="RefSeq" id="WP_078711559.1">
    <property type="nucleotide sequence ID" value="NZ_FUWY01000002.1"/>
</dbReference>
<gene>
    <name evidence="2" type="ORF">SAMN02745191_1150</name>
</gene>
<protein>
    <submittedName>
        <fullName evidence="2">Uncharacterized protein</fullName>
    </submittedName>
</protein>
<keyword evidence="3" id="KW-1185">Reference proteome</keyword>
<feature type="transmembrane region" description="Helical" evidence="1">
    <location>
        <begin position="50"/>
        <end position="70"/>
    </location>
</feature>
<sequence>MNTYLSNMILIVITIAVLAGVHILGSIYYNLDKEVEKFEPKKLFKGLVKVLIVVAIISGITYVWLVYTHLGLVNNEIIDPYIICYITSLYYFIKATAVLIKIFGVEEYLNKKLSK</sequence>
<keyword evidence="1" id="KW-0472">Membrane</keyword>
<evidence type="ECO:0000256" key="1">
    <source>
        <dbReference type="SAM" id="Phobius"/>
    </source>
</evidence>
<organism evidence="2 3">
    <name type="scientific">Anaerorhabdus furcosa</name>
    <dbReference type="NCBI Taxonomy" id="118967"/>
    <lineage>
        <taxon>Bacteria</taxon>
        <taxon>Bacillati</taxon>
        <taxon>Bacillota</taxon>
        <taxon>Erysipelotrichia</taxon>
        <taxon>Erysipelotrichales</taxon>
        <taxon>Erysipelotrichaceae</taxon>
        <taxon>Anaerorhabdus</taxon>
    </lineage>
</organism>